<keyword evidence="2" id="KW-1185">Reference proteome</keyword>
<sequence>MAKVAIDRSDGPMESFWAQQFVTSDLLDYVASRANSLKSIRLIACLYISDMSLVKVADKCPLLEEMECSYHKRPAEFFRDVGNVRPELKRLRIHVDEWKNEDAFAIAESLHELRLLQLAGNSLTNKGLYAILEGSPHLECLDISECSNLRVGNELRA</sequence>
<dbReference type="SUPFAM" id="SSF52047">
    <property type="entry name" value="RNI-like"/>
    <property type="match status" value="1"/>
</dbReference>
<comment type="caution">
    <text evidence="1">The sequence shown here is derived from an EMBL/GenBank/DDBJ whole genome shotgun (WGS) entry which is preliminary data.</text>
</comment>
<reference evidence="2" key="1">
    <citation type="journal article" date="2019" name="Nat. Commun.">
        <title>The genome of broomcorn millet.</title>
        <authorList>
            <person name="Zou C."/>
            <person name="Miki D."/>
            <person name="Li D."/>
            <person name="Tang Q."/>
            <person name="Xiao L."/>
            <person name="Rajput S."/>
            <person name="Deng P."/>
            <person name="Jia W."/>
            <person name="Huang R."/>
            <person name="Zhang M."/>
            <person name="Sun Y."/>
            <person name="Hu J."/>
            <person name="Fu X."/>
            <person name="Schnable P.S."/>
            <person name="Li F."/>
            <person name="Zhang H."/>
            <person name="Feng B."/>
            <person name="Zhu X."/>
            <person name="Liu R."/>
            <person name="Schnable J.C."/>
            <person name="Zhu J.-K."/>
            <person name="Zhang H."/>
        </authorList>
    </citation>
    <scope>NUCLEOTIDE SEQUENCE [LARGE SCALE GENOMIC DNA]</scope>
</reference>
<dbReference type="PANTHER" id="PTHR38926">
    <property type="entry name" value="F-BOX DOMAIN CONTAINING PROTEIN, EXPRESSED"/>
    <property type="match status" value="1"/>
</dbReference>
<dbReference type="EMBL" id="PQIB02000016">
    <property type="protein sequence ID" value="RLM62077.1"/>
    <property type="molecule type" value="Genomic_DNA"/>
</dbReference>
<evidence type="ECO:0000313" key="2">
    <source>
        <dbReference type="Proteomes" id="UP000275267"/>
    </source>
</evidence>
<organism evidence="1 2">
    <name type="scientific">Panicum miliaceum</name>
    <name type="common">Proso millet</name>
    <name type="synonym">Broomcorn millet</name>
    <dbReference type="NCBI Taxonomy" id="4540"/>
    <lineage>
        <taxon>Eukaryota</taxon>
        <taxon>Viridiplantae</taxon>
        <taxon>Streptophyta</taxon>
        <taxon>Embryophyta</taxon>
        <taxon>Tracheophyta</taxon>
        <taxon>Spermatophyta</taxon>
        <taxon>Magnoliopsida</taxon>
        <taxon>Liliopsida</taxon>
        <taxon>Poales</taxon>
        <taxon>Poaceae</taxon>
        <taxon>PACMAD clade</taxon>
        <taxon>Panicoideae</taxon>
        <taxon>Panicodae</taxon>
        <taxon>Paniceae</taxon>
        <taxon>Panicinae</taxon>
        <taxon>Panicum</taxon>
        <taxon>Panicum sect. Panicum</taxon>
    </lineage>
</organism>
<name>A0A3L6PTB8_PANMI</name>
<dbReference type="InterPro" id="IPR032675">
    <property type="entry name" value="LRR_dom_sf"/>
</dbReference>
<evidence type="ECO:0000313" key="1">
    <source>
        <dbReference type="EMBL" id="RLM62077.1"/>
    </source>
</evidence>
<protein>
    <submittedName>
        <fullName evidence="1">Uncharacterized protein</fullName>
    </submittedName>
</protein>
<proteinExistence type="predicted"/>
<accession>A0A3L6PTB8</accession>
<dbReference type="PANTHER" id="PTHR38926:SF77">
    <property type="entry name" value="OS08G0195000 PROTEIN"/>
    <property type="match status" value="1"/>
</dbReference>
<dbReference type="Proteomes" id="UP000275267">
    <property type="component" value="Unassembled WGS sequence"/>
</dbReference>
<dbReference type="AlphaFoldDB" id="A0A3L6PTB8"/>
<dbReference type="Gene3D" id="3.80.10.10">
    <property type="entry name" value="Ribonuclease Inhibitor"/>
    <property type="match status" value="1"/>
</dbReference>
<dbReference type="OrthoDB" id="2095648at2759"/>
<gene>
    <name evidence="1" type="ORF">C2845_PM14G04650</name>
</gene>
<dbReference type="STRING" id="4540.A0A3L6PTB8"/>